<proteinExistence type="predicted"/>
<feature type="transmembrane region" description="Helical" evidence="1">
    <location>
        <begin position="99"/>
        <end position="124"/>
    </location>
</feature>
<evidence type="ECO:0000313" key="2">
    <source>
        <dbReference type="EMBL" id="WIA23908.1"/>
    </source>
</evidence>
<feature type="transmembrane region" description="Helical" evidence="1">
    <location>
        <begin position="292"/>
        <end position="316"/>
    </location>
</feature>
<feature type="transmembrane region" description="Helical" evidence="1">
    <location>
        <begin position="15"/>
        <end position="38"/>
    </location>
</feature>
<dbReference type="PANTHER" id="PTHR34116">
    <property type="entry name" value="PLASMINOGEN ACTIVATOR INHIBITOR"/>
    <property type="match status" value="1"/>
</dbReference>
<dbReference type="EMBL" id="CP126224">
    <property type="protein sequence ID" value="WIA23908.1"/>
    <property type="molecule type" value="Genomic_DNA"/>
</dbReference>
<protein>
    <recommendedName>
        <fullName evidence="4">G-protein coupled receptors family 3 profile domain-containing protein</fullName>
    </recommendedName>
</protein>
<evidence type="ECO:0000256" key="1">
    <source>
        <dbReference type="SAM" id="Phobius"/>
    </source>
</evidence>
<name>A0ABY8UQN5_TETOB</name>
<gene>
    <name evidence="2" type="ORF">OEZ85_013556</name>
</gene>
<keyword evidence="1" id="KW-0472">Membrane</keyword>
<dbReference type="Proteomes" id="UP001244341">
    <property type="component" value="Chromosome 17b"/>
</dbReference>
<dbReference type="PANTHER" id="PTHR34116:SF2">
    <property type="entry name" value="THH1_TOM1_TOM3 DOMAIN-CONTAINING PROTEIN"/>
    <property type="match status" value="1"/>
</dbReference>
<keyword evidence="1" id="KW-1133">Transmembrane helix</keyword>
<keyword evidence="1" id="KW-0812">Transmembrane</keyword>
<evidence type="ECO:0000313" key="3">
    <source>
        <dbReference type="Proteomes" id="UP001244341"/>
    </source>
</evidence>
<feature type="transmembrane region" description="Helical" evidence="1">
    <location>
        <begin position="224"/>
        <end position="247"/>
    </location>
</feature>
<reference evidence="2 3" key="1">
    <citation type="submission" date="2023-05" db="EMBL/GenBank/DDBJ databases">
        <title>A 100% complete, gapless, phased diploid assembly of the Scenedesmus obliquus UTEX 3031 genome.</title>
        <authorList>
            <person name="Biondi T.C."/>
            <person name="Hanschen E.R."/>
            <person name="Kwon T."/>
            <person name="Eng W."/>
            <person name="Kruse C.P.S."/>
            <person name="Koehler S.I."/>
            <person name="Kunde Y."/>
            <person name="Gleasner C.D."/>
            <person name="You Mak K.T."/>
            <person name="Polle J."/>
            <person name="Hovde B.T."/>
            <person name="Starkenburg S.R."/>
        </authorList>
    </citation>
    <scope>NUCLEOTIDE SEQUENCE [LARGE SCALE GENOMIC DNA]</scope>
    <source>
        <strain evidence="2 3">DOE0152z</strain>
    </source>
</reference>
<feature type="transmembrane region" description="Helical" evidence="1">
    <location>
        <begin position="50"/>
        <end position="71"/>
    </location>
</feature>
<keyword evidence="3" id="KW-1185">Reference proteome</keyword>
<sequence length="409" mass="44257">MSLQLAPKIVADIEWAVVSLTGLIAVVSLLGALYSVPWTFRSRQQVATRAFNYLWVTRALLQVIAACYALSLDLRLQVLWSAKSAIIPGGYNVDAMCRLYIGLSFGLLEPSFLLLVLFACMYTVHKHTQGDPGSNPNLFIFALTVGLTLPMCAAQVFAALFSRIMTQLRYNEELMFKIMTQLRYNEELMFKFFAASQPVGEVMCPADPQNPNCAVCLFPEFSTLISAAFALLYLLVLWAVLGRIAAAAINRMLARRIRLLQICITFFFCASVTLRGVTVVDANPYSLPFVCLWLANVAVGSALILVVSAVLVWVPVYDGRLANARLGGLCAASTALLNAPTELLPLVGYGKSAYSHDAGSSDYDYGGSQAGDQLEGECSPVLMMSNQLHHRGGGSGMAGVVPGSTHGDV</sequence>
<feature type="transmembrane region" description="Helical" evidence="1">
    <location>
        <begin position="136"/>
        <end position="161"/>
    </location>
</feature>
<evidence type="ECO:0008006" key="4">
    <source>
        <dbReference type="Google" id="ProtNLM"/>
    </source>
</evidence>
<organism evidence="2 3">
    <name type="scientific">Tetradesmus obliquus</name>
    <name type="common">Green alga</name>
    <name type="synonym">Acutodesmus obliquus</name>
    <dbReference type="NCBI Taxonomy" id="3088"/>
    <lineage>
        <taxon>Eukaryota</taxon>
        <taxon>Viridiplantae</taxon>
        <taxon>Chlorophyta</taxon>
        <taxon>core chlorophytes</taxon>
        <taxon>Chlorophyceae</taxon>
        <taxon>CS clade</taxon>
        <taxon>Sphaeropleales</taxon>
        <taxon>Scenedesmaceae</taxon>
        <taxon>Tetradesmus</taxon>
    </lineage>
</organism>
<accession>A0ABY8UQN5</accession>
<feature type="transmembrane region" description="Helical" evidence="1">
    <location>
        <begin position="259"/>
        <end position="280"/>
    </location>
</feature>